<evidence type="ECO:0000313" key="1">
    <source>
        <dbReference type="EMBL" id="GGL16406.1"/>
    </source>
</evidence>
<protein>
    <submittedName>
        <fullName evidence="1">Uncharacterized protein</fullName>
    </submittedName>
</protein>
<organism evidence="1 2">
    <name type="scientific">Sphaerisporangium melleum</name>
    <dbReference type="NCBI Taxonomy" id="321316"/>
    <lineage>
        <taxon>Bacteria</taxon>
        <taxon>Bacillati</taxon>
        <taxon>Actinomycetota</taxon>
        <taxon>Actinomycetes</taxon>
        <taxon>Streptosporangiales</taxon>
        <taxon>Streptosporangiaceae</taxon>
        <taxon>Sphaerisporangium</taxon>
    </lineage>
</organism>
<proteinExistence type="predicted"/>
<gene>
    <name evidence="1" type="ORF">GCM10007964_67960</name>
</gene>
<sequence>MLVEVVSFFAGVLDPESDDPLVEVDEPLEPVEVLVVVEVVEEPEERLSVR</sequence>
<keyword evidence="2" id="KW-1185">Reference proteome</keyword>
<name>A0A917RP55_9ACTN</name>
<accession>A0A917RP55</accession>
<dbReference type="Proteomes" id="UP000645217">
    <property type="component" value="Unassembled WGS sequence"/>
</dbReference>
<reference evidence="1" key="2">
    <citation type="submission" date="2020-09" db="EMBL/GenBank/DDBJ databases">
        <authorList>
            <person name="Sun Q."/>
            <person name="Ohkuma M."/>
        </authorList>
    </citation>
    <scope>NUCLEOTIDE SEQUENCE</scope>
    <source>
        <strain evidence="1">JCM 13064</strain>
    </source>
</reference>
<dbReference type="RefSeq" id="WP_229691696.1">
    <property type="nucleotide sequence ID" value="NZ_BMNT01000054.1"/>
</dbReference>
<comment type="caution">
    <text evidence="1">The sequence shown here is derived from an EMBL/GenBank/DDBJ whole genome shotgun (WGS) entry which is preliminary data.</text>
</comment>
<evidence type="ECO:0000313" key="2">
    <source>
        <dbReference type="Proteomes" id="UP000645217"/>
    </source>
</evidence>
<dbReference type="AlphaFoldDB" id="A0A917RP55"/>
<reference evidence="1" key="1">
    <citation type="journal article" date="2014" name="Int. J. Syst. Evol. Microbiol.">
        <title>Complete genome sequence of Corynebacterium casei LMG S-19264T (=DSM 44701T), isolated from a smear-ripened cheese.</title>
        <authorList>
            <consortium name="US DOE Joint Genome Institute (JGI-PGF)"/>
            <person name="Walter F."/>
            <person name="Albersmeier A."/>
            <person name="Kalinowski J."/>
            <person name="Ruckert C."/>
        </authorList>
    </citation>
    <scope>NUCLEOTIDE SEQUENCE</scope>
    <source>
        <strain evidence="1">JCM 13064</strain>
    </source>
</reference>
<dbReference type="EMBL" id="BMNT01000054">
    <property type="protein sequence ID" value="GGL16406.1"/>
    <property type="molecule type" value="Genomic_DNA"/>
</dbReference>